<feature type="compositionally biased region" description="Polar residues" evidence="1">
    <location>
        <begin position="193"/>
        <end position="202"/>
    </location>
</feature>
<evidence type="ECO:0000256" key="1">
    <source>
        <dbReference type="SAM" id="MobiDB-lite"/>
    </source>
</evidence>
<protein>
    <submittedName>
        <fullName evidence="2">Uncharacterized protein</fullName>
    </submittedName>
</protein>
<gene>
    <name evidence="2" type="ORF">BGZ97_007095</name>
</gene>
<proteinExistence type="predicted"/>
<sequence>ARALPQKRSPDTNDDDSNNGSHSDLIVYPPGKHDGHTPYLPGKGGGSLSTDKRRKKRSDTKVVQAEATATGAGKTLEKRNLFSRLFNTNHDRGHHPRHRQPQPSNKLSNENDRNTGSVEEYSYWNAEEEDEEGIDDEDDLEQHSGIYEDDYDDDDDDKGRYEDLGLVSQGVARASTPIVIEPFIRHPAHGSSLFDTESNSQDQAEDSNNHGESNNKIDNEDEDLDRIRASHPWYQQQQLHPSSSSSSKYHAVDDNDSHENDNNNEDDNNILTNQIWIVDDWDEDFDGVEETIDDLIDWIDDLDHHMHMQRQLNS</sequence>
<feature type="region of interest" description="Disordered" evidence="1">
    <location>
        <begin position="234"/>
        <end position="268"/>
    </location>
</feature>
<dbReference type="OrthoDB" id="2443754at2759"/>
<feature type="region of interest" description="Disordered" evidence="1">
    <location>
        <begin position="1"/>
        <end position="161"/>
    </location>
</feature>
<organism evidence="2 3">
    <name type="scientific">Linnemannia gamsii</name>
    <dbReference type="NCBI Taxonomy" id="64522"/>
    <lineage>
        <taxon>Eukaryota</taxon>
        <taxon>Fungi</taxon>
        <taxon>Fungi incertae sedis</taxon>
        <taxon>Mucoromycota</taxon>
        <taxon>Mortierellomycotina</taxon>
        <taxon>Mortierellomycetes</taxon>
        <taxon>Mortierellales</taxon>
        <taxon>Mortierellaceae</taxon>
        <taxon>Linnemannia</taxon>
    </lineage>
</organism>
<keyword evidence="3" id="KW-1185">Reference proteome</keyword>
<name>A0A9P6QQU5_9FUNG</name>
<feature type="compositionally biased region" description="Basic and acidic residues" evidence="1">
    <location>
        <begin position="250"/>
        <end position="261"/>
    </location>
</feature>
<feature type="compositionally biased region" description="Acidic residues" evidence="1">
    <location>
        <begin position="147"/>
        <end position="156"/>
    </location>
</feature>
<reference evidence="2" key="1">
    <citation type="journal article" date="2020" name="Fungal Divers.">
        <title>Resolving the Mortierellaceae phylogeny through synthesis of multi-gene phylogenetics and phylogenomics.</title>
        <authorList>
            <person name="Vandepol N."/>
            <person name="Liber J."/>
            <person name="Desiro A."/>
            <person name="Na H."/>
            <person name="Kennedy M."/>
            <person name="Barry K."/>
            <person name="Grigoriev I.V."/>
            <person name="Miller A.N."/>
            <person name="O'Donnell K."/>
            <person name="Stajich J.E."/>
            <person name="Bonito G."/>
        </authorList>
    </citation>
    <scope>NUCLEOTIDE SEQUENCE</scope>
    <source>
        <strain evidence="2">NVP60</strain>
    </source>
</reference>
<feature type="non-terminal residue" evidence="2">
    <location>
        <position position="1"/>
    </location>
</feature>
<dbReference type="Proteomes" id="UP000823405">
    <property type="component" value="Unassembled WGS sequence"/>
</dbReference>
<accession>A0A9P6QQU5</accession>
<feature type="region of interest" description="Disordered" evidence="1">
    <location>
        <begin position="190"/>
        <end position="218"/>
    </location>
</feature>
<dbReference type="AlphaFoldDB" id="A0A9P6QQU5"/>
<evidence type="ECO:0000313" key="3">
    <source>
        <dbReference type="Proteomes" id="UP000823405"/>
    </source>
</evidence>
<dbReference type="EMBL" id="JAAAIN010003143">
    <property type="protein sequence ID" value="KAG0287438.1"/>
    <property type="molecule type" value="Genomic_DNA"/>
</dbReference>
<feature type="compositionally biased region" description="Acidic residues" evidence="1">
    <location>
        <begin position="126"/>
        <end position="140"/>
    </location>
</feature>
<evidence type="ECO:0000313" key="2">
    <source>
        <dbReference type="EMBL" id="KAG0287438.1"/>
    </source>
</evidence>
<comment type="caution">
    <text evidence="2">The sequence shown here is derived from an EMBL/GenBank/DDBJ whole genome shotgun (WGS) entry which is preliminary data.</text>
</comment>
<feature type="compositionally biased region" description="Basic and acidic residues" evidence="1">
    <location>
        <begin position="207"/>
        <end position="218"/>
    </location>
</feature>